<accession>A0A383EBQ8</accession>
<dbReference type="Pfam" id="PF06835">
    <property type="entry name" value="LptC"/>
    <property type="match status" value="1"/>
</dbReference>
<keyword evidence="1" id="KW-0472">Membrane</keyword>
<organism evidence="2">
    <name type="scientific">marine metagenome</name>
    <dbReference type="NCBI Taxonomy" id="408172"/>
    <lineage>
        <taxon>unclassified sequences</taxon>
        <taxon>metagenomes</taxon>
        <taxon>ecological metagenomes</taxon>
    </lineage>
</organism>
<evidence type="ECO:0000256" key="1">
    <source>
        <dbReference type="SAM" id="Phobius"/>
    </source>
</evidence>
<sequence length="121" mass="14259">MYRKILIQFFLLILLFGIIIFTFFFYFHKEENLKQTNIHLSTNDDSKIDDKTGTLIENMSYLFSDKKGNNYELISEFGKIDIDNPDKIFMTNVTAIIYLINASPITITSKHAYYNKKNHET</sequence>
<evidence type="ECO:0000313" key="2">
    <source>
        <dbReference type="EMBL" id="SVE54054.1"/>
    </source>
</evidence>
<reference evidence="2" key="1">
    <citation type="submission" date="2018-05" db="EMBL/GenBank/DDBJ databases">
        <authorList>
            <person name="Lanie J.A."/>
            <person name="Ng W.-L."/>
            <person name="Kazmierczak K.M."/>
            <person name="Andrzejewski T.M."/>
            <person name="Davidsen T.M."/>
            <person name="Wayne K.J."/>
            <person name="Tettelin H."/>
            <person name="Glass J.I."/>
            <person name="Rusch D."/>
            <person name="Podicherti R."/>
            <person name="Tsui H.-C.T."/>
            <person name="Winkler M.E."/>
        </authorList>
    </citation>
    <scope>NUCLEOTIDE SEQUENCE</scope>
</reference>
<dbReference type="EMBL" id="UINC01224435">
    <property type="protein sequence ID" value="SVE54054.1"/>
    <property type="molecule type" value="Genomic_DNA"/>
</dbReference>
<dbReference type="AlphaFoldDB" id="A0A383EBQ8"/>
<feature type="transmembrane region" description="Helical" evidence="1">
    <location>
        <begin position="6"/>
        <end position="27"/>
    </location>
</feature>
<feature type="non-terminal residue" evidence="2">
    <location>
        <position position="121"/>
    </location>
</feature>
<protein>
    <recommendedName>
        <fullName evidence="3">LPS export ABC transporter periplasmic protein LptC</fullName>
    </recommendedName>
</protein>
<keyword evidence="1" id="KW-1133">Transmembrane helix</keyword>
<gene>
    <name evidence="2" type="ORF">METZ01_LOCUS506908</name>
</gene>
<proteinExistence type="predicted"/>
<keyword evidence="1" id="KW-0812">Transmembrane</keyword>
<dbReference type="InterPro" id="IPR010664">
    <property type="entry name" value="LipoPS_assembly_LptC-rel"/>
</dbReference>
<name>A0A383EBQ8_9ZZZZ</name>
<evidence type="ECO:0008006" key="3">
    <source>
        <dbReference type="Google" id="ProtNLM"/>
    </source>
</evidence>